<dbReference type="AlphaFoldDB" id="A0A914VY23"/>
<name>A0A914VY23_9BILA</name>
<accession>A0A914VY23</accession>
<proteinExistence type="predicted"/>
<feature type="region of interest" description="Disordered" evidence="1">
    <location>
        <begin position="1"/>
        <end position="38"/>
    </location>
</feature>
<evidence type="ECO:0000313" key="2">
    <source>
        <dbReference type="Proteomes" id="UP000887566"/>
    </source>
</evidence>
<reference evidence="3" key="1">
    <citation type="submission" date="2022-11" db="UniProtKB">
        <authorList>
            <consortium name="WormBaseParasite"/>
        </authorList>
    </citation>
    <scope>IDENTIFICATION</scope>
</reference>
<dbReference type="Proteomes" id="UP000887566">
    <property type="component" value="Unplaced"/>
</dbReference>
<dbReference type="WBParaSite" id="PSAMB.scaffold27size109617.g582.t1">
    <property type="protein sequence ID" value="PSAMB.scaffold27size109617.g582.t1"/>
    <property type="gene ID" value="PSAMB.scaffold27size109617.g582"/>
</dbReference>
<organism evidence="2 3">
    <name type="scientific">Plectus sambesii</name>
    <dbReference type="NCBI Taxonomy" id="2011161"/>
    <lineage>
        <taxon>Eukaryota</taxon>
        <taxon>Metazoa</taxon>
        <taxon>Ecdysozoa</taxon>
        <taxon>Nematoda</taxon>
        <taxon>Chromadorea</taxon>
        <taxon>Plectida</taxon>
        <taxon>Plectina</taxon>
        <taxon>Plectoidea</taxon>
        <taxon>Plectidae</taxon>
        <taxon>Plectus</taxon>
    </lineage>
</organism>
<feature type="compositionally biased region" description="Basic and acidic residues" evidence="1">
    <location>
        <begin position="117"/>
        <end position="126"/>
    </location>
</feature>
<protein>
    <submittedName>
        <fullName evidence="3">Uncharacterized protein</fullName>
    </submittedName>
</protein>
<feature type="region of interest" description="Disordered" evidence="1">
    <location>
        <begin position="86"/>
        <end position="133"/>
    </location>
</feature>
<sequence>MNSSPSRAAEGRGDPSVRSRVTSARPLDQPSPARPTAHQCLLPHHCNRAHDGRAYTADNALSLLPTRAEMLQLLVTSRRRARTALARGQTVQAMRAVQSSNRRRLPSVHMANADDGGDGRRADRVRRNGARSG</sequence>
<feature type="compositionally biased region" description="Polar residues" evidence="1">
    <location>
        <begin position="89"/>
        <end position="100"/>
    </location>
</feature>
<evidence type="ECO:0000256" key="1">
    <source>
        <dbReference type="SAM" id="MobiDB-lite"/>
    </source>
</evidence>
<keyword evidence="2" id="KW-1185">Reference proteome</keyword>
<evidence type="ECO:0000313" key="3">
    <source>
        <dbReference type="WBParaSite" id="PSAMB.scaffold27size109617.g582.t1"/>
    </source>
</evidence>